<dbReference type="GO" id="GO:0000287">
    <property type="term" value="F:magnesium ion binding"/>
    <property type="evidence" value="ECO:0007669"/>
    <property type="project" value="UniProtKB-UniRule"/>
</dbReference>
<keyword evidence="17 20" id="KW-0511">Multifunctional enzyme</keyword>
<dbReference type="HAMAP" id="MF_01283">
    <property type="entry name" value="RibBA"/>
    <property type="match status" value="1"/>
</dbReference>
<evidence type="ECO:0000313" key="23">
    <source>
        <dbReference type="Proteomes" id="UP000215086"/>
    </source>
</evidence>
<evidence type="ECO:0000256" key="13">
    <source>
        <dbReference type="ARBA" id="ARBA00022842"/>
    </source>
</evidence>
<comment type="pathway">
    <text evidence="5 20">Cofactor biosynthesis; riboflavin biosynthesis; 2-hydroxy-3-oxobutyl phosphate from D-ribulose 5-phosphate: step 1/1.</text>
</comment>
<dbReference type="GO" id="GO:0005525">
    <property type="term" value="F:GTP binding"/>
    <property type="evidence" value="ECO:0007669"/>
    <property type="project" value="UniProtKB-KW"/>
</dbReference>
<dbReference type="EC" id="3.5.4.25" evidence="20"/>
<comment type="cofactor">
    <cofactor evidence="20">
        <name>Zn(2+)</name>
        <dbReference type="ChEBI" id="CHEBI:29105"/>
    </cofactor>
    <text evidence="20">Binds 1 zinc ion per subunit.</text>
</comment>
<keyword evidence="16 20" id="KW-0456">Lyase</keyword>
<evidence type="ECO:0000313" key="22">
    <source>
        <dbReference type="EMBL" id="ASV73307.1"/>
    </source>
</evidence>
<evidence type="ECO:0000256" key="2">
    <source>
        <dbReference type="ARBA" id="ARBA00001936"/>
    </source>
</evidence>
<dbReference type="Pfam" id="PF00925">
    <property type="entry name" value="GTP_cyclohydro2"/>
    <property type="match status" value="1"/>
</dbReference>
<dbReference type="GO" id="GO:0008686">
    <property type="term" value="F:3,4-dihydroxy-2-butanone-4-phosphate synthase activity"/>
    <property type="evidence" value="ECO:0007669"/>
    <property type="project" value="UniProtKB-UniRule"/>
</dbReference>
<feature type="active site" description="Nucleophile; for GTP cyclohydrolase activity" evidence="20">
    <location>
        <position position="335"/>
    </location>
</feature>
<evidence type="ECO:0000259" key="21">
    <source>
        <dbReference type="Pfam" id="PF00925"/>
    </source>
</evidence>
<evidence type="ECO:0000256" key="20">
    <source>
        <dbReference type="HAMAP-Rule" id="MF_01283"/>
    </source>
</evidence>
<protein>
    <recommendedName>
        <fullName evidence="20">Riboflavin biosynthesis protein RibBA</fullName>
    </recommendedName>
    <domain>
        <recommendedName>
            <fullName evidence="20">3,4-dihydroxy-2-butanone 4-phosphate synthase</fullName>
            <shortName evidence="20">DHBP synthase</shortName>
            <ecNumber evidence="20">4.1.99.12</ecNumber>
        </recommendedName>
    </domain>
    <domain>
        <recommendedName>
            <fullName evidence="20">GTP cyclohydrolase-2</fullName>
            <ecNumber evidence="20">3.5.4.25</ecNumber>
        </recommendedName>
        <alternativeName>
            <fullName evidence="20">GTP cyclohydrolase II</fullName>
        </alternativeName>
    </domain>
</protein>
<evidence type="ECO:0000256" key="16">
    <source>
        <dbReference type="ARBA" id="ARBA00023239"/>
    </source>
</evidence>
<proteinExistence type="inferred from homology"/>
<comment type="pathway">
    <text evidence="4 20">Cofactor biosynthesis; riboflavin biosynthesis; 5-amino-6-(D-ribitylamino)uracil from GTP: step 1/4.</text>
</comment>
<feature type="binding site" evidence="20">
    <location>
        <position position="33"/>
    </location>
    <ligand>
        <name>Mg(2+)</name>
        <dbReference type="ChEBI" id="CHEBI:18420"/>
        <label>1</label>
    </ligand>
</feature>
<comment type="similarity">
    <text evidence="7 20">In the C-terminal section; belongs to the GTP cyclohydrolase II family.</text>
</comment>
<comment type="catalytic activity">
    <reaction evidence="1 20">
        <text>D-ribulose 5-phosphate = (2S)-2-hydroxy-3-oxobutyl phosphate + formate + H(+)</text>
        <dbReference type="Rhea" id="RHEA:18457"/>
        <dbReference type="ChEBI" id="CHEBI:15378"/>
        <dbReference type="ChEBI" id="CHEBI:15740"/>
        <dbReference type="ChEBI" id="CHEBI:58121"/>
        <dbReference type="ChEBI" id="CHEBI:58830"/>
        <dbReference type="EC" id="4.1.99.12"/>
    </reaction>
</comment>
<evidence type="ECO:0000256" key="10">
    <source>
        <dbReference type="ARBA" id="ARBA00022741"/>
    </source>
</evidence>
<reference evidence="22 23" key="1">
    <citation type="journal article" name="Front. Microbiol.">
        <title>Sugar Metabolism of the First Thermophilic Planctomycete Thermogutta terrifontis: Comparative Genomic and Transcriptomic Approaches.</title>
        <authorList>
            <person name="Elcheninov A.G."/>
            <person name="Menzel P."/>
            <person name="Gudbergsdottir S.R."/>
            <person name="Slesarev A.I."/>
            <person name="Kadnikov V.V."/>
            <person name="Krogh A."/>
            <person name="Bonch-Osmolovskaya E.A."/>
            <person name="Peng X."/>
            <person name="Kublanov I.V."/>
        </authorList>
    </citation>
    <scope>NUCLEOTIDE SEQUENCE [LARGE SCALE GENOMIC DNA]</scope>
    <source>
        <strain evidence="22 23">R1</strain>
    </source>
</reference>
<comment type="function">
    <text evidence="3 20">Catalyzes the conversion of D-ribulose 5-phosphate to formate and 3,4-dihydroxy-2-butanone 4-phosphate.</text>
</comment>
<keyword evidence="9 20" id="KW-0479">Metal-binding</keyword>
<dbReference type="GO" id="GO:0030145">
    <property type="term" value="F:manganese ion binding"/>
    <property type="evidence" value="ECO:0007669"/>
    <property type="project" value="UniProtKB-UniRule"/>
</dbReference>
<keyword evidence="8 20" id="KW-0686">Riboflavin biosynthesis</keyword>
<feature type="binding site" evidence="20">
    <location>
        <position position="361"/>
    </location>
    <ligand>
        <name>GTP</name>
        <dbReference type="ChEBI" id="CHEBI:37565"/>
    </ligand>
</feature>
<dbReference type="PIRSF" id="PIRSF001259">
    <property type="entry name" value="RibA"/>
    <property type="match status" value="1"/>
</dbReference>
<dbReference type="InterPro" id="IPR000422">
    <property type="entry name" value="DHBP_synthase_RibB"/>
</dbReference>
<comment type="catalytic activity">
    <reaction evidence="19 20">
        <text>GTP + 4 H2O = 2,5-diamino-6-hydroxy-4-(5-phosphoribosylamino)-pyrimidine + formate + 2 phosphate + 3 H(+)</text>
        <dbReference type="Rhea" id="RHEA:23704"/>
        <dbReference type="ChEBI" id="CHEBI:15377"/>
        <dbReference type="ChEBI" id="CHEBI:15378"/>
        <dbReference type="ChEBI" id="CHEBI:15740"/>
        <dbReference type="ChEBI" id="CHEBI:37565"/>
        <dbReference type="ChEBI" id="CHEBI:43474"/>
        <dbReference type="ChEBI" id="CHEBI:58614"/>
        <dbReference type="EC" id="3.5.4.25"/>
    </reaction>
</comment>
<dbReference type="NCBIfam" id="NF001591">
    <property type="entry name" value="PRK00393.1"/>
    <property type="match status" value="1"/>
</dbReference>
<organism evidence="22 23">
    <name type="scientific">Thermogutta terrifontis</name>
    <dbReference type="NCBI Taxonomy" id="1331910"/>
    <lineage>
        <taxon>Bacteria</taxon>
        <taxon>Pseudomonadati</taxon>
        <taxon>Planctomycetota</taxon>
        <taxon>Planctomycetia</taxon>
        <taxon>Pirellulales</taxon>
        <taxon>Thermoguttaceae</taxon>
        <taxon>Thermogutta</taxon>
    </lineage>
</organism>
<sequence>MTESQDTFNTIDEAIDAITQGEVVIVLDDENRENEGDFICAAEKVTPEIVNFMITYGRGLLCAAILPDVAERLELSLIVKENTSPLGTAFTVPVDHRSCRTGITAAERAKTIRALIDPTSKPGDFARPGHVYPLIAKEGGVLRRAGHTEAAVDLARLAGLAPAGVLCEVLNDRGDRASRPELHELARRFHLKIITVEDLIRYRRRREKLVYRIAEAQLPTKYGLGKIIAYGVKYENQEPIAIVFGDPTRVAAPLVRLHSSCFTGDLIASLRCDCGDQLHLALQMIGQEGTGVLVYLPQEGRGIGLVEKIKAYHLQDEGMDTVEANLALGHQVDCRDYGIGIQILKDLGLSKVRLLTNNPKKTDAFIYGGFDLQVVDQIPIVGPVNEFNAKYLATKRDKMGHLLPDSF</sequence>
<feature type="binding site" evidence="20">
    <location>
        <begin position="299"/>
        <end position="301"/>
    </location>
    <ligand>
        <name>GTP</name>
        <dbReference type="ChEBI" id="CHEBI:37565"/>
    </ligand>
</feature>
<dbReference type="GO" id="GO:0009231">
    <property type="term" value="P:riboflavin biosynthetic process"/>
    <property type="evidence" value="ECO:0007669"/>
    <property type="project" value="UniProtKB-UniRule"/>
</dbReference>
<keyword evidence="13 20" id="KW-0460">Magnesium</keyword>
<dbReference type="InterPro" id="IPR000926">
    <property type="entry name" value="RibA"/>
</dbReference>
<dbReference type="FunFam" id="3.40.50.10990:FF:000001">
    <property type="entry name" value="Riboflavin biosynthesis protein RibBA"/>
    <property type="match status" value="1"/>
</dbReference>
<dbReference type="PANTHER" id="PTHR21327:SF18">
    <property type="entry name" value="3,4-DIHYDROXY-2-BUTANONE 4-PHOSPHATE SYNTHASE"/>
    <property type="match status" value="1"/>
</dbReference>
<comment type="cofactor">
    <cofactor evidence="20">
        <name>Mg(2+)</name>
        <dbReference type="ChEBI" id="CHEBI:18420"/>
    </cofactor>
    <cofactor evidence="20">
        <name>Mn(2+)</name>
        <dbReference type="ChEBI" id="CHEBI:29035"/>
    </cofactor>
    <text evidence="20">Binds 2 divalent metal cations per subunit. Magnesium or manganese.</text>
</comment>
<dbReference type="UniPathway" id="UPA00275">
    <property type="reaction ID" value="UER00399"/>
</dbReference>
<feature type="binding site" evidence="20">
    <location>
        <begin position="32"/>
        <end position="33"/>
    </location>
    <ligand>
        <name>D-ribulose 5-phosphate</name>
        <dbReference type="ChEBI" id="CHEBI:58121"/>
    </ligand>
</feature>
<dbReference type="HAMAP" id="MF_00179">
    <property type="entry name" value="RibA"/>
    <property type="match status" value="1"/>
</dbReference>
<dbReference type="CDD" id="cd00641">
    <property type="entry name" value="GTP_cyclohydro2"/>
    <property type="match status" value="1"/>
</dbReference>
<feature type="binding site" evidence="20">
    <location>
        <begin position="144"/>
        <end position="148"/>
    </location>
    <ligand>
        <name>D-ribulose 5-phosphate</name>
        <dbReference type="ChEBI" id="CHEBI:58121"/>
    </ligand>
</feature>
<feature type="binding site" evidence="20">
    <location>
        <position position="33"/>
    </location>
    <ligand>
        <name>Mg(2+)</name>
        <dbReference type="ChEBI" id="CHEBI:18420"/>
        <label>2</label>
    </ligand>
</feature>
<dbReference type="InterPro" id="IPR017945">
    <property type="entry name" value="DHBP_synth_RibB-like_a/b_dom"/>
</dbReference>
<evidence type="ECO:0000256" key="4">
    <source>
        <dbReference type="ARBA" id="ARBA00004853"/>
    </source>
</evidence>
<keyword evidence="14 20" id="KW-0342">GTP-binding</keyword>
<feature type="active site" description="Proton acceptor; for GTP cyclohydrolase activity" evidence="20">
    <location>
        <position position="333"/>
    </location>
</feature>
<feature type="site" description="Essential for DHBP synthase activity" evidence="20">
    <location>
        <position position="168"/>
    </location>
</feature>
<keyword evidence="23" id="KW-1185">Reference proteome</keyword>
<feature type="site" description="Essential for DHBP synthase activity" evidence="20">
    <location>
        <position position="130"/>
    </location>
</feature>
<feature type="binding site" evidence="20">
    <location>
        <position position="272"/>
    </location>
    <ligand>
        <name>Zn(2+)</name>
        <dbReference type="ChEBI" id="CHEBI:29105"/>
        <note>catalytic</note>
    </ligand>
</feature>
<evidence type="ECO:0000256" key="12">
    <source>
        <dbReference type="ARBA" id="ARBA00022833"/>
    </source>
</evidence>
<evidence type="ECO:0000256" key="9">
    <source>
        <dbReference type="ARBA" id="ARBA00022723"/>
    </source>
</evidence>
<dbReference type="GO" id="GO:0008270">
    <property type="term" value="F:zinc ion binding"/>
    <property type="evidence" value="ECO:0007669"/>
    <property type="project" value="UniProtKB-UniRule"/>
</dbReference>
<evidence type="ECO:0000256" key="8">
    <source>
        <dbReference type="ARBA" id="ARBA00022619"/>
    </source>
</evidence>
<feature type="binding site" evidence="20">
    <location>
        <position position="277"/>
    </location>
    <ligand>
        <name>GTP</name>
        <dbReference type="ChEBI" id="CHEBI:37565"/>
    </ligand>
</feature>
<feature type="binding site" evidence="20">
    <location>
        <position position="37"/>
    </location>
    <ligand>
        <name>D-ribulose 5-phosphate</name>
        <dbReference type="ChEBI" id="CHEBI:58121"/>
    </ligand>
</feature>
<evidence type="ECO:0000256" key="1">
    <source>
        <dbReference type="ARBA" id="ARBA00000141"/>
    </source>
</evidence>
<dbReference type="Gene3D" id="3.40.50.10990">
    <property type="entry name" value="GTP cyclohydrolase II"/>
    <property type="match status" value="1"/>
</dbReference>
<feature type="binding site" evidence="20">
    <location>
        <position position="147"/>
    </location>
    <ligand>
        <name>Mg(2+)</name>
        <dbReference type="ChEBI" id="CHEBI:18420"/>
        <label>2</label>
    </ligand>
</feature>
<gene>
    <name evidence="20" type="primary">ribBA</name>
    <name evidence="22" type="ORF">THTE_0705</name>
</gene>
<evidence type="ECO:0000256" key="15">
    <source>
        <dbReference type="ARBA" id="ARBA00023211"/>
    </source>
</evidence>
<feature type="region of interest" description="GTP cyclohydrolase II" evidence="20">
    <location>
        <begin position="206"/>
        <end position="407"/>
    </location>
</feature>
<feature type="binding site" evidence="20">
    <location>
        <position position="321"/>
    </location>
    <ligand>
        <name>GTP</name>
        <dbReference type="ChEBI" id="CHEBI:37565"/>
    </ligand>
</feature>
<evidence type="ECO:0000256" key="14">
    <source>
        <dbReference type="ARBA" id="ARBA00023134"/>
    </source>
</evidence>
<feature type="region of interest" description="DHBP synthase" evidence="20">
    <location>
        <begin position="1"/>
        <end position="205"/>
    </location>
</feature>
<dbReference type="FunFam" id="3.90.870.10:FF:000001">
    <property type="entry name" value="Riboflavin biosynthesis protein RibBA"/>
    <property type="match status" value="1"/>
</dbReference>
<dbReference type="Gene3D" id="3.90.870.10">
    <property type="entry name" value="DHBP synthase"/>
    <property type="match status" value="1"/>
</dbReference>
<dbReference type="SUPFAM" id="SSF142695">
    <property type="entry name" value="RibA-like"/>
    <property type="match status" value="1"/>
</dbReference>
<evidence type="ECO:0000256" key="6">
    <source>
        <dbReference type="ARBA" id="ARBA00005520"/>
    </source>
</evidence>
<keyword evidence="11 20" id="KW-0378">Hydrolase</keyword>
<feature type="domain" description="GTP cyclohydrolase II" evidence="21">
    <location>
        <begin position="212"/>
        <end position="379"/>
    </location>
</feature>
<keyword evidence="15 20" id="KW-0464">Manganese</keyword>
<evidence type="ECO:0000256" key="18">
    <source>
        <dbReference type="ARBA" id="ARBA00043932"/>
    </source>
</evidence>
<dbReference type="EC" id="4.1.99.12" evidence="20"/>
<keyword evidence="10 20" id="KW-0547">Nucleotide-binding</keyword>
<dbReference type="Proteomes" id="UP000215086">
    <property type="component" value="Chromosome"/>
</dbReference>
<dbReference type="GO" id="GO:0005829">
    <property type="term" value="C:cytosol"/>
    <property type="evidence" value="ECO:0007669"/>
    <property type="project" value="TreeGrafter"/>
</dbReference>
<dbReference type="Pfam" id="PF00926">
    <property type="entry name" value="DHBP_synthase"/>
    <property type="match status" value="1"/>
</dbReference>
<comment type="cofactor">
    <cofactor evidence="2">
        <name>Mn(2+)</name>
        <dbReference type="ChEBI" id="CHEBI:29035"/>
    </cofactor>
</comment>
<dbReference type="KEGG" id="ttf:THTE_0705"/>
<dbReference type="InterPro" id="IPR016299">
    <property type="entry name" value="Riboflavin_synth_RibBA"/>
</dbReference>
<dbReference type="PANTHER" id="PTHR21327">
    <property type="entry name" value="GTP CYCLOHYDROLASE II-RELATED"/>
    <property type="match status" value="1"/>
</dbReference>
<name>A0A286RBJ7_9BACT</name>
<dbReference type="OrthoDB" id="9793111at2"/>
<accession>A0A286RBJ7</accession>
<dbReference type="InterPro" id="IPR036144">
    <property type="entry name" value="RibA-like_sf"/>
</dbReference>
<dbReference type="NCBIfam" id="TIGR00505">
    <property type="entry name" value="ribA"/>
    <property type="match status" value="1"/>
</dbReference>
<feature type="binding site" evidence="20">
    <location>
        <position position="168"/>
    </location>
    <ligand>
        <name>D-ribulose 5-phosphate</name>
        <dbReference type="ChEBI" id="CHEBI:58121"/>
    </ligand>
</feature>
<evidence type="ECO:0000256" key="3">
    <source>
        <dbReference type="ARBA" id="ARBA00002284"/>
    </source>
</evidence>
<dbReference type="HAMAP" id="MF_00180">
    <property type="entry name" value="RibB"/>
    <property type="match status" value="1"/>
</dbReference>
<evidence type="ECO:0000256" key="19">
    <source>
        <dbReference type="ARBA" id="ARBA00049295"/>
    </source>
</evidence>
<comment type="similarity">
    <text evidence="6 20">In the N-terminal section; belongs to the DHBP synthase family.</text>
</comment>
<keyword evidence="12 20" id="KW-0862">Zinc</keyword>
<dbReference type="InterPro" id="IPR032677">
    <property type="entry name" value="GTP_cyclohydro_II"/>
</dbReference>
<dbReference type="GO" id="GO:0003935">
    <property type="term" value="F:GTP cyclohydrolase II activity"/>
    <property type="evidence" value="ECO:0007669"/>
    <property type="project" value="UniProtKB-UniRule"/>
</dbReference>
<dbReference type="SUPFAM" id="SSF55821">
    <property type="entry name" value="YrdC/RibB"/>
    <property type="match status" value="1"/>
</dbReference>
<evidence type="ECO:0000256" key="11">
    <source>
        <dbReference type="ARBA" id="ARBA00022801"/>
    </source>
</evidence>
<evidence type="ECO:0000256" key="5">
    <source>
        <dbReference type="ARBA" id="ARBA00004904"/>
    </source>
</evidence>
<evidence type="ECO:0000256" key="17">
    <source>
        <dbReference type="ARBA" id="ARBA00023268"/>
    </source>
</evidence>
<dbReference type="EMBL" id="CP018477">
    <property type="protein sequence ID" value="ASV73307.1"/>
    <property type="molecule type" value="Genomic_DNA"/>
</dbReference>
<evidence type="ECO:0000256" key="7">
    <source>
        <dbReference type="ARBA" id="ARBA00008976"/>
    </source>
</evidence>
<feature type="binding site" evidence="20">
    <location>
        <position position="356"/>
    </location>
    <ligand>
        <name>GTP</name>
        <dbReference type="ChEBI" id="CHEBI:37565"/>
    </ligand>
</feature>
<dbReference type="NCBIfam" id="TIGR00506">
    <property type="entry name" value="ribB"/>
    <property type="match status" value="1"/>
</dbReference>
<feature type="binding site" evidence="20">
    <location>
        <position position="274"/>
    </location>
    <ligand>
        <name>Zn(2+)</name>
        <dbReference type="ChEBI" id="CHEBI:29105"/>
        <note>catalytic</note>
    </ligand>
</feature>
<dbReference type="AlphaFoldDB" id="A0A286RBJ7"/>
<feature type="binding site" evidence="20">
    <location>
        <begin position="256"/>
        <end position="260"/>
    </location>
    <ligand>
        <name>GTP</name>
        <dbReference type="ChEBI" id="CHEBI:37565"/>
    </ligand>
</feature>
<feature type="binding site" evidence="20">
    <location>
        <position position="261"/>
    </location>
    <ligand>
        <name>Zn(2+)</name>
        <dbReference type="ChEBI" id="CHEBI:29105"/>
        <note>catalytic</note>
    </ligand>
</feature>
<dbReference type="RefSeq" id="WP_095413955.1">
    <property type="nucleotide sequence ID" value="NZ_CP018477.1"/>
</dbReference>
<comment type="function">
    <text evidence="18 20">Catalyzes the conversion of GTP to 2,5-diamino-6-ribosylamino-4(3H)-pyrimidinone 5'-phosphate (DARP), formate and pyrophosphate.</text>
</comment>